<accession>A0A2R3QL56</accession>
<evidence type="ECO:0000256" key="4">
    <source>
        <dbReference type="ARBA" id="ARBA00023136"/>
    </source>
</evidence>
<feature type="transmembrane region" description="Helical" evidence="5">
    <location>
        <begin position="128"/>
        <end position="148"/>
    </location>
</feature>
<feature type="transmembrane region" description="Helical" evidence="5">
    <location>
        <begin position="234"/>
        <end position="256"/>
    </location>
</feature>
<dbReference type="AlphaFoldDB" id="A0A2R3QL56"/>
<dbReference type="Proteomes" id="UP000238327">
    <property type="component" value="Chromosome"/>
</dbReference>
<feature type="transmembrane region" description="Helical" evidence="5">
    <location>
        <begin position="194"/>
        <end position="214"/>
    </location>
</feature>
<dbReference type="PANTHER" id="PTHR37422:SF13">
    <property type="entry name" value="LIPOPOLYSACCHARIDE BIOSYNTHESIS PROTEIN PA4999-RELATED"/>
    <property type="match status" value="1"/>
</dbReference>
<dbReference type="GO" id="GO:0016020">
    <property type="term" value="C:membrane"/>
    <property type="evidence" value="ECO:0007669"/>
    <property type="project" value="UniProtKB-SubCell"/>
</dbReference>
<reference evidence="7 8" key="1">
    <citation type="submission" date="2018-03" db="EMBL/GenBank/DDBJ databases">
        <title>Complete genome sequence and methylome analysis of Pseudomonas mendocina NEB 698.</title>
        <authorList>
            <person name="Morgan R.D."/>
        </authorList>
    </citation>
    <scope>NUCLEOTIDE SEQUENCE [LARGE SCALE GENOMIC DNA]</scope>
    <source>
        <strain evidence="7 8">NEB698</strain>
    </source>
</reference>
<organism evidence="7 8">
    <name type="scientific">Ectopseudomonas mendocina</name>
    <name type="common">Pseudomonas mendocina</name>
    <dbReference type="NCBI Taxonomy" id="300"/>
    <lineage>
        <taxon>Bacteria</taxon>
        <taxon>Pseudomonadati</taxon>
        <taxon>Pseudomonadota</taxon>
        <taxon>Gammaproteobacteria</taxon>
        <taxon>Pseudomonadales</taxon>
        <taxon>Pseudomonadaceae</taxon>
        <taxon>Ectopseudomonas</taxon>
    </lineage>
</organism>
<evidence type="ECO:0000313" key="8">
    <source>
        <dbReference type="Proteomes" id="UP000238327"/>
    </source>
</evidence>
<feature type="transmembrane region" description="Helical" evidence="5">
    <location>
        <begin position="12"/>
        <end position="34"/>
    </location>
</feature>
<feature type="transmembrane region" description="Helical" evidence="5">
    <location>
        <begin position="168"/>
        <end position="187"/>
    </location>
</feature>
<gene>
    <name evidence="7" type="ORF">C7A17_06955</name>
</gene>
<evidence type="ECO:0000256" key="2">
    <source>
        <dbReference type="ARBA" id="ARBA00022692"/>
    </source>
</evidence>
<keyword evidence="2 5" id="KW-0812">Transmembrane</keyword>
<comment type="subcellular location">
    <subcellularLocation>
        <location evidence="1">Membrane</location>
        <topology evidence="1">Multi-pass membrane protein</topology>
    </subcellularLocation>
</comment>
<dbReference type="PANTHER" id="PTHR37422">
    <property type="entry name" value="TEICHURONIC ACID BIOSYNTHESIS PROTEIN TUAE"/>
    <property type="match status" value="1"/>
</dbReference>
<evidence type="ECO:0000259" key="6">
    <source>
        <dbReference type="Pfam" id="PF04932"/>
    </source>
</evidence>
<dbReference type="InterPro" id="IPR007016">
    <property type="entry name" value="O-antigen_ligase-rel_domated"/>
</dbReference>
<dbReference type="EMBL" id="CP027657">
    <property type="protein sequence ID" value="AVO52511.1"/>
    <property type="molecule type" value="Genomic_DNA"/>
</dbReference>
<keyword evidence="3 5" id="KW-1133">Transmembrane helix</keyword>
<dbReference type="InterPro" id="IPR051533">
    <property type="entry name" value="WaaL-like"/>
</dbReference>
<evidence type="ECO:0000256" key="3">
    <source>
        <dbReference type="ARBA" id="ARBA00022989"/>
    </source>
</evidence>
<feature type="transmembrane region" description="Helical" evidence="5">
    <location>
        <begin position="104"/>
        <end position="121"/>
    </location>
</feature>
<evidence type="ECO:0000256" key="5">
    <source>
        <dbReference type="SAM" id="Phobius"/>
    </source>
</evidence>
<feature type="transmembrane region" description="Helical" evidence="5">
    <location>
        <begin position="40"/>
        <end position="61"/>
    </location>
</feature>
<dbReference type="Pfam" id="PF04932">
    <property type="entry name" value="Wzy_C"/>
    <property type="match status" value="1"/>
</dbReference>
<sequence>MAHLNGVRMVGVRSVWLVSLLCLGYLWFLFGIAWMPSNKLYQQGLVVFLWLPALAAVVVMGKPLLQSWQHNKVFLGLVLMLLVWAAFSVTWTAAEEPLKEIKRVLYVGLFLALFLVLGAVRPSFVWKGLGLGFVALALSCPVSFYLFYVHDMNPIQARLLGVGEAGHPILGAYVMALALLWGVQFMPHTALARVAWGALIIFLMMFVALGQSRGAMLALGLSALSMPLWSGGRVAWLVALVTSVLAVIGAVMFMPFILERGLSFRPEIFASSVQMILQHPWLGLGIGSEYRVFTYNFPEGFDHSHNAFTHAAIELGLPGLLLWVGLWGAAFRVALRERRTWEGRILLSSLLVSFVASQFDAASLWGSPRAEWFVTWLPIGLAVALATQRACTSPDQLRASC</sequence>
<protein>
    <submittedName>
        <fullName evidence="7">Polymerase</fullName>
    </submittedName>
</protein>
<name>A0A2R3QL56_ECTME</name>
<feature type="transmembrane region" description="Helical" evidence="5">
    <location>
        <begin position="307"/>
        <end position="333"/>
    </location>
</feature>
<evidence type="ECO:0000256" key="1">
    <source>
        <dbReference type="ARBA" id="ARBA00004141"/>
    </source>
</evidence>
<feature type="transmembrane region" description="Helical" evidence="5">
    <location>
        <begin position="73"/>
        <end position="92"/>
    </location>
</feature>
<evidence type="ECO:0000313" key="7">
    <source>
        <dbReference type="EMBL" id="AVO52511.1"/>
    </source>
</evidence>
<keyword evidence="4 5" id="KW-0472">Membrane</keyword>
<feature type="domain" description="O-antigen ligase-related" evidence="6">
    <location>
        <begin position="199"/>
        <end position="324"/>
    </location>
</feature>
<proteinExistence type="predicted"/>